<dbReference type="InterPro" id="IPR016181">
    <property type="entry name" value="Acyl_CoA_acyltransferase"/>
</dbReference>
<sequence length="162" mass="18275">MNYLPISHVSEEKLNAFFIEQWGSLEMLTAQETYQLRELEGFSCQTINEDLIGLVTFKETRGSLEIVSLDSLQEGSGIGSELLRLVESEAEVRGVELVQLTTTNDNIRALAFYQKRGYRITQVSPDAVREARRRKPSIPLIAANGIPISDEIRLEKNLFSGR</sequence>
<dbReference type="Gene3D" id="3.40.630.30">
    <property type="match status" value="1"/>
</dbReference>
<organism evidence="2 3">
    <name type="scientific">Halobacillus salinarum</name>
    <dbReference type="NCBI Taxonomy" id="2932257"/>
    <lineage>
        <taxon>Bacteria</taxon>
        <taxon>Bacillati</taxon>
        <taxon>Bacillota</taxon>
        <taxon>Bacilli</taxon>
        <taxon>Bacillales</taxon>
        <taxon>Bacillaceae</taxon>
        <taxon>Halobacillus</taxon>
    </lineage>
</organism>
<dbReference type="InterPro" id="IPR000182">
    <property type="entry name" value="GNAT_dom"/>
</dbReference>
<protein>
    <submittedName>
        <fullName evidence="2">GNAT family N-acetyltransferase</fullName>
    </submittedName>
</protein>
<dbReference type="EMBL" id="CP095073">
    <property type="protein sequence ID" value="UOQ45283.1"/>
    <property type="molecule type" value="Genomic_DNA"/>
</dbReference>
<evidence type="ECO:0000313" key="3">
    <source>
        <dbReference type="Proteomes" id="UP000831787"/>
    </source>
</evidence>
<gene>
    <name evidence="2" type="ORF">MUN89_04865</name>
</gene>
<keyword evidence="3" id="KW-1185">Reference proteome</keyword>
<dbReference type="RefSeq" id="WP_244711885.1">
    <property type="nucleotide sequence ID" value="NZ_CP095073.1"/>
</dbReference>
<proteinExistence type="predicted"/>
<reference evidence="2 3" key="1">
    <citation type="submission" date="2022-04" db="EMBL/GenBank/DDBJ databases">
        <title>Halobacillus sp. isolated from saltern.</title>
        <authorList>
            <person name="Won M."/>
            <person name="Lee C.-M."/>
            <person name="Woen H.-Y."/>
            <person name="Kwon S.-W."/>
        </authorList>
    </citation>
    <scope>NUCLEOTIDE SEQUENCE [LARGE SCALE GENOMIC DNA]</scope>
    <source>
        <strain evidence="2 3">SSBR10-3</strain>
    </source>
</reference>
<evidence type="ECO:0000313" key="2">
    <source>
        <dbReference type="EMBL" id="UOQ45283.1"/>
    </source>
</evidence>
<dbReference type="Proteomes" id="UP000831787">
    <property type="component" value="Chromosome"/>
</dbReference>
<accession>A0ABY4EMC1</accession>
<dbReference type="SUPFAM" id="SSF55729">
    <property type="entry name" value="Acyl-CoA N-acyltransferases (Nat)"/>
    <property type="match status" value="1"/>
</dbReference>
<feature type="domain" description="N-acetyltransferase" evidence="1">
    <location>
        <begin position="1"/>
        <end position="139"/>
    </location>
</feature>
<dbReference type="CDD" id="cd04301">
    <property type="entry name" value="NAT_SF"/>
    <property type="match status" value="1"/>
</dbReference>
<dbReference type="PROSITE" id="PS51186">
    <property type="entry name" value="GNAT"/>
    <property type="match status" value="1"/>
</dbReference>
<name>A0ABY4EMC1_9BACI</name>
<dbReference type="Pfam" id="PF00583">
    <property type="entry name" value="Acetyltransf_1"/>
    <property type="match status" value="1"/>
</dbReference>
<evidence type="ECO:0000259" key="1">
    <source>
        <dbReference type="PROSITE" id="PS51186"/>
    </source>
</evidence>